<dbReference type="EMBL" id="CM043798">
    <property type="protein sequence ID" value="KAI4813621.1"/>
    <property type="molecule type" value="Genomic_DNA"/>
</dbReference>
<gene>
    <name evidence="1" type="ORF">KUCAC02_002855</name>
</gene>
<accession>A0ACB9WJ80</accession>
<reference evidence="1" key="1">
    <citation type="submission" date="2022-05" db="EMBL/GenBank/DDBJ databases">
        <title>Chromosome-level genome of Chaenocephalus aceratus.</title>
        <authorList>
            <person name="Park H."/>
        </authorList>
    </citation>
    <scope>NUCLEOTIDE SEQUENCE</scope>
    <source>
        <strain evidence="1">KU_202001</strain>
    </source>
</reference>
<feature type="non-terminal residue" evidence="1">
    <location>
        <position position="108"/>
    </location>
</feature>
<proteinExistence type="predicted"/>
<sequence>EGEEDRKQEGKHGAGEKMKTGISGAGPISSSCREEGGERTNQPHCSCVSVHTDDSIACDGEVNPMEALSLSQVFLHPRLSSRNKHPQKVLSTFITITVCLHRSHTQRK</sequence>
<protein>
    <submittedName>
        <fullName evidence="1">Uncharacterized protein</fullName>
    </submittedName>
</protein>
<evidence type="ECO:0000313" key="1">
    <source>
        <dbReference type="EMBL" id="KAI4813621.1"/>
    </source>
</evidence>
<feature type="non-terminal residue" evidence="1">
    <location>
        <position position="1"/>
    </location>
</feature>
<dbReference type="Proteomes" id="UP001057452">
    <property type="component" value="Chromosome 14"/>
</dbReference>
<evidence type="ECO:0000313" key="2">
    <source>
        <dbReference type="Proteomes" id="UP001057452"/>
    </source>
</evidence>
<keyword evidence="2" id="KW-1185">Reference proteome</keyword>
<name>A0ACB9WJ80_CHAAC</name>
<organism evidence="1 2">
    <name type="scientific">Chaenocephalus aceratus</name>
    <name type="common">Blackfin icefish</name>
    <name type="synonym">Chaenichthys aceratus</name>
    <dbReference type="NCBI Taxonomy" id="36190"/>
    <lineage>
        <taxon>Eukaryota</taxon>
        <taxon>Metazoa</taxon>
        <taxon>Chordata</taxon>
        <taxon>Craniata</taxon>
        <taxon>Vertebrata</taxon>
        <taxon>Euteleostomi</taxon>
        <taxon>Actinopterygii</taxon>
        <taxon>Neopterygii</taxon>
        <taxon>Teleostei</taxon>
        <taxon>Neoteleostei</taxon>
        <taxon>Acanthomorphata</taxon>
        <taxon>Eupercaria</taxon>
        <taxon>Perciformes</taxon>
        <taxon>Notothenioidei</taxon>
        <taxon>Channichthyidae</taxon>
        <taxon>Chaenocephalus</taxon>
    </lineage>
</organism>
<comment type="caution">
    <text evidence="1">The sequence shown here is derived from an EMBL/GenBank/DDBJ whole genome shotgun (WGS) entry which is preliminary data.</text>
</comment>